<dbReference type="OrthoDB" id="1699162at2"/>
<evidence type="ECO:0000313" key="2">
    <source>
        <dbReference type="EMBL" id="KAB2953119.1"/>
    </source>
</evidence>
<accession>A0A6I0ERX4</accession>
<keyword evidence="1" id="KW-0812">Transmembrane</keyword>
<sequence>MELTTEQFVITIVVAFLLLLAVHFLWRPIRWIFVIAFNSLLGLLVLWAINFVGALVGFSLPLNLFTALVVGFLGLPGLLLLIILKYWILL</sequence>
<feature type="transmembrane region" description="Helical" evidence="1">
    <location>
        <begin position="6"/>
        <end position="26"/>
    </location>
</feature>
<dbReference type="EMBL" id="WBXO01000004">
    <property type="protein sequence ID" value="KAB2953119.1"/>
    <property type="molecule type" value="Genomic_DNA"/>
</dbReference>
<dbReference type="NCBIfam" id="TIGR02862">
    <property type="entry name" value="spore_BofA"/>
    <property type="match status" value="1"/>
</dbReference>
<dbReference type="InterPro" id="IPR010001">
    <property type="entry name" value="BofA"/>
</dbReference>
<feature type="transmembrane region" description="Helical" evidence="1">
    <location>
        <begin position="33"/>
        <end position="58"/>
    </location>
</feature>
<keyword evidence="3" id="KW-1185">Reference proteome</keyword>
<dbReference type="Pfam" id="PF07441">
    <property type="entry name" value="BofA"/>
    <property type="match status" value="1"/>
</dbReference>
<keyword evidence="1" id="KW-0472">Membrane</keyword>
<comment type="caution">
    <text evidence="2">The sequence shown here is derived from an EMBL/GenBank/DDBJ whole genome shotgun (WGS) entry which is preliminary data.</text>
</comment>
<gene>
    <name evidence="2" type="primary">bofA</name>
    <name evidence="2" type="ORF">F9B85_06925</name>
</gene>
<evidence type="ECO:0000256" key="1">
    <source>
        <dbReference type="SAM" id="Phobius"/>
    </source>
</evidence>
<reference evidence="2 3" key="1">
    <citation type="submission" date="2019-10" db="EMBL/GenBank/DDBJ databases">
        <title>Whole-genome sequence of the extremophile Heliorestis acidaminivorans DSM 24790.</title>
        <authorList>
            <person name="Kyndt J.A."/>
            <person name="Meyer T.E."/>
        </authorList>
    </citation>
    <scope>NUCLEOTIDE SEQUENCE [LARGE SCALE GENOMIC DNA]</scope>
    <source>
        <strain evidence="2 3">DSM 24790</strain>
    </source>
</reference>
<evidence type="ECO:0000313" key="3">
    <source>
        <dbReference type="Proteomes" id="UP000468766"/>
    </source>
</evidence>
<dbReference type="AlphaFoldDB" id="A0A6I0ERX4"/>
<dbReference type="Proteomes" id="UP000468766">
    <property type="component" value="Unassembled WGS sequence"/>
</dbReference>
<name>A0A6I0ERX4_9FIRM</name>
<feature type="transmembrane region" description="Helical" evidence="1">
    <location>
        <begin position="64"/>
        <end position="88"/>
    </location>
</feature>
<protein>
    <submittedName>
        <fullName evidence="2">Pro-sigmaK processing inhibitor BofA</fullName>
    </submittedName>
</protein>
<keyword evidence="1" id="KW-1133">Transmembrane helix</keyword>
<organism evidence="2 3">
    <name type="scientific">Heliorestis acidaminivorans</name>
    <dbReference type="NCBI Taxonomy" id="553427"/>
    <lineage>
        <taxon>Bacteria</taxon>
        <taxon>Bacillati</taxon>
        <taxon>Bacillota</taxon>
        <taxon>Clostridia</taxon>
        <taxon>Eubacteriales</taxon>
        <taxon>Heliobacteriaceae</taxon>
        <taxon>Heliorestis</taxon>
    </lineage>
</organism>
<proteinExistence type="predicted"/>